<sequence length="639" mass="65167">MPYPSLYSITYSYMGFQQSQGNNAFPGTQIDADLDGLAASVTNLSAFMKTAIRSDGQLNNGLVTFDTLSPSVQTAGLAPANAWMTATLYLLNASTIQAGTLYRSTVDHTSGVFATDLAAGKWVFVAALTAAFTPGANLQLVGPVFSVIPSPAFTAPTASTAAPGTNSTQLATTAYLDSKLAAANGVATLDGAGKLTAAQIPAALVGAVQYQGTWNASTNSPALASGVGTKGFYYKVSVAGATTIDTISQWNIGDTIIFDGTTWDKIDGIASEVVSVAGRTGVVTLAFTDISSQATLAQLPTLAANTVLGSIAGGAPIALTTAQHTSLVNAFTTTLNGLVPNPGTVASKFLRDDGSWQAVAGAGTVTNVATGVGLKGGPITAGGTLSIDASYMRGRISGLTLSTAGASTAFGIAAGVATDGTNADMMLFASAYTKTTAAWAVGSATGSFDGTGSAPSATAGWYHVHLIKRPDTGVVDILTSLSAAAPTLPANYTLFRRIGSMKTNGSFQWIKFLQQGDRYIWDAPVGDVNAFALSTTSTLLPLTVPPGISVEVTFLGFWTAGTATAEMTFQSPLTSTQASNSPLGNVSLINSAASSNASGQFTFQTDTSQNIRAVAAGAYTGPALYVVTQSWLDTRGRFL</sequence>
<reference evidence="1 2" key="1">
    <citation type="submission" date="2016-11" db="EMBL/GenBank/DDBJ databases">
        <authorList>
            <person name="Jaros S."/>
            <person name="Januszkiewicz K."/>
            <person name="Wedrychowicz H."/>
        </authorList>
    </citation>
    <scope>NUCLEOTIDE SEQUENCE [LARGE SCALE GENOMIC DNA]</scope>
    <source>
        <strain evidence="1 2">GAS242</strain>
    </source>
</reference>
<evidence type="ECO:0000313" key="1">
    <source>
        <dbReference type="EMBL" id="SHH20938.1"/>
    </source>
</evidence>
<dbReference type="Proteomes" id="UP000190675">
    <property type="component" value="Chromosome I"/>
</dbReference>
<protein>
    <submittedName>
        <fullName evidence="1">Uncharacterized protein</fullName>
    </submittedName>
</protein>
<evidence type="ECO:0000313" key="2">
    <source>
        <dbReference type="Proteomes" id="UP000190675"/>
    </source>
</evidence>
<dbReference type="OrthoDB" id="8241180at2"/>
<gene>
    <name evidence="1" type="ORF">SAMN05444169_6326</name>
</gene>
<proteinExistence type="predicted"/>
<name>A0A1M5R441_9BRAD</name>
<organism evidence="1 2">
    <name type="scientific">Bradyrhizobium erythrophlei</name>
    <dbReference type="NCBI Taxonomy" id="1437360"/>
    <lineage>
        <taxon>Bacteria</taxon>
        <taxon>Pseudomonadati</taxon>
        <taxon>Pseudomonadota</taxon>
        <taxon>Alphaproteobacteria</taxon>
        <taxon>Hyphomicrobiales</taxon>
        <taxon>Nitrobacteraceae</taxon>
        <taxon>Bradyrhizobium</taxon>
    </lineage>
</organism>
<accession>A0A1M5R441</accession>
<dbReference type="EMBL" id="LT670818">
    <property type="protein sequence ID" value="SHH20938.1"/>
    <property type="molecule type" value="Genomic_DNA"/>
</dbReference>
<dbReference type="RefSeq" id="WP_079569282.1">
    <property type="nucleotide sequence ID" value="NZ_LT670818.1"/>
</dbReference>
<dbReference type="AlphaFoldDB" id="A0A1M5R441"/>